<feature type="signal peptide" evidence="2">
    <location>
        <begin position="1"/>
        <end position="31"/>
    </location>
</feature>
<reference evidence="3 4" key="1">
    <citation type="submission" date="2015-07" db="EMBL/GenBank/DDBJ databases">
        <title>Genome analysis of myxobacterium Chondromyces crocatus Cm c5 reveals a high potential for natural compound synthesis and the genetic basis for the loss of fruiting body formation.</title>
        <authorList>
            <person name="Zaburannyi N."/>
            <person name="Bunk B."/>
            <person name="Maier J."/>
            <person name="Overmann J."/>
            <person name="Mueller R."/>
        </authorList>
    </citation>
    <scope>NUCLEOTIDE SEQUENCE [LARGE SCALE GENOMIC DNA]</scope>
    <source>
        <strain evidence="3 4">Cm c5</strain>
    </source>
</reference>
<dbReference type="RefSeq" id="WP_050434276.1">
    <property type="nucleotide sequence ID" value="NZ_CP012159.1"/>
</dbReference>
<accession>A0A0K1EPB6</accession>
<feature type="transmembrane region" description="Helical" evidence="1">
    <location>
        <begin position="826"/>
        <end position="847"/>
    </location>
</feature>
<keyword evidence="1" id="KW-0472">Membrane</keyword>
<keyword evidence="1" id="KW-1133">Transmembrane helix</keyword>
<dbReference type="OrthoDB" id="5481789at2"/>
<keyword evidence="4" id="KW-1185">Reference proteome</keyword>
<evidence type="ECO:0000256" key="2">
    <source>
        <dbReference type="SAM" id="SignalP"/>
    </source>
</evidence>
<evidence type="ECO:0000313" key="3">
    <source>
        <dbReference type="EMBL" id="AKT42691.1"/>
    </source>
</evidence>
<protein>
    <submittedName>
        <fullName evidence="3">Uncharacterized protein</fullName>
    </submittedName>
</protein>
<dbReference type="AlphaFoldDB" id="A0A0K1EPB6"/>
<evidence type="ECO:0000256" key="1">
    <source>
        <dbReference type="SAM" id="Phobius"/>
    </source>
</evidence>
<dbReference type="Proteomes" id="UP000067626">
    <property type="component" value="Chromosome"/>
</dbReference>
<name>A0A0K1EPB6_CHOCO</name>
<gene>
    <name evidence="3" type="ORF">CMC5_069180</name>
</gene>
<keyword evidence="2" id="KW-0732">Signal</keyword>
<feature type="chain" id="PRO_5005459759" evidence="2">
    <location>
        <begin position="32"/>
        <end position="853"/>
    </location>
</feature>
<organism evidence="3 4">
    <name type="scientific">Chondromyces crocatus</name>
    <dbReference type="NCBI Taxonomy" id="52"/>
    <lineage>
        <taxon>Bacteria</taxon>
        <taxon>Pseudomonadati</taxon>
        <taxon>Myxococcota</taxon>
        <taxon>Polyangia</taxon>
        <taxon>Polyangiales</taxon>
        <taxon>Polyangiaceae</taxon>
        <taxon>Chondromyces</taxon>
    </lineage>
</organism>
<proteinExistence type="predicted"/>
<sequence length="853" mass="89034">MSTQSSRLGRSFRHLASMTQAALLLSLPACAGAPDAETLGASDQAVTVFPGVIAVSGEVALGTPTSGPAARHQDRPAIAWNGDHYLLVWQDDRRSSRDDLRDTTDLWVARVNADGTFIDPVGKLLIEHAEAPAITTDGTDFLITFSRNTGDYSFRTVEVARVSAAGDLLSEAQVPGAMVARVNTAEVAFDGMNYVVAWADGNAHYTRVSPQGVVLDGGGTTLAGAHQVDVAFDGTNTLIVTNDDAGVKGYRVDSQGNLVDGAPLTISLTDGSYGGFYDVGVACTGGVCTVVWSDLVERLEPSPHNETVLQAARVTSSGVLLDAQPITIVSKTQHGEPFHIDVGIDGQDAVVVADLWHEYDVSYQLPATVLTARVSSQGLPVGTPHILASPGTKPGVHSAIAKGGPRPLVVWSDQSDRHGLWHNNDIKGVFLDANGPVGASLLLQSASDQRHPSVAFDGENFVVAWTDGRNGHQGRSLDVYATRVSPSAQVLDLQGVLLSTSTFFTVYGPAQRDLGPRVAFDGEKAVVGYLNCNGSEMEPICVTAVSRLSRAGAALDAMPLNPLMSSWVPTHAVYTPELISGDGEVLVVEPNALATAHIDPSGQVTTDFPSGWPAGQYFEAAAGITSSASDGAGHLFLEATYDGQVQGARLALDGTLLDGGARFSIAPPGTQAASVTAAFDGENYLVVWLDKAGPAPRILASRVTSAGAVVDTTPVLLAEYPGCNDVALNAQGAVRGRHRTIVAWRACGPDGADLFGAALDEDLTAEHFTLTSDAFTDQAPALASSGPHILVTYSSRRLNTPLGAERVYARLLADVPPISVTCSMPGGVPAGSAAPLVGLGLLALVSVKRRRAR</sequence>
<dbReference type="EMBL" id="CP012159">
    <property type="protein sequence ID" value="AKT42691.1"/>
    <property type="molecule type" value="Genomic_DNA"/>
</dbReference>
<dbReference type="KEGG" id="ccro:CMC5_069180"/>
<keyword evidence="1" id="KW-0812">Transmembrane</keyword>
<evidence type="ECO:0000313" key="4">
    <source>
        <dbReference type="Proteomes" id="UP000067626"/>
    </source>
</evidence>